<dbReference type="Pfam" id="PF01370">
    <property type="entry name" value="Epimerase"/>
    <property type="match status" value="1"/>
</dbReference>
<reference evidence="2 3" key="1">
    <citation type="submission" date="2018-04" db="EMBL/GenBank/DDBJ databases">
        <title>Genomic Encyclopedia of Type Strains, Phase III (KMG-III): the genomes of soil and plant-associated and newly described type strains.</title>
        <authorList>
            <person name="Whitman W."/>
        </authorList>
    </citation>
    <scope>NUCLEOTIDE SEQUENCE [LARGE SCALE GENOMIC DNA]</scope>
    <source>
        <strain evidence="2 3">KA25</strain>
    </source>
</reference>
<feature type="domain" description="NAD-dependent epimerase/dehydratase" evidence="1">
    <location>
        <begin position="5"/>
        <end position="204"/>
    </location>
</feature>
<name>A0A2T5KB54_9RHOB</name>
<organism evidence="2 3">
    <name type="scientific">Cereibacter azotoformans</name>
    <dbReference type="NCBI Taxonomy" id="43057"/>
    <lineage>
        <taxon>Bacteria</taxon>
        <taxon>Pseudomonadati</taxon>
        <taxon>Pseudomonadota</taxon>
        <taxon>Alphaproteobacteria</taxon>
        <taxon>Rhodobacterales</taxon>
        <taxon>Paracoccaceae</taxon>
        <taxon>Cereibacter</taxon>
    </lineage>
</organism>
<dbReference type="OrthoDB" id="9814124at2"/>
<dbReference type="InterPro" id="IPR036291">
    <property type="entry name" value="NAD(P)-bd_dom_sf"/>
</dbReference>
<dbReference type="InterPro" id="IPR001509">
    <property type="entry name" value="Epimerase_deHydtase"/>
</dbReference>
<dbReference type="RefSeq" id="WP_108220514.1">
    <property type="nucleotide sequence ID" value="NZ_CP183925.1"/>
</dbReference>
<evidence type="ECO:0000259" key="1">
    <source>
        <dbReference type="Pfam" id="PF01370"/>
    </source>
</evidence>
<proteinExistence type="predicted"/>
<dbReference type="Proteomes" id="UP000244060">
    <property type="component" value="Unassembled WGS sequence"/>
</dbReference>
<keyword evidence="3" id="KW-1185">Reference proteome</keyword>
<dbReference type="AlphaFoldDB" id="A0A2T5KB54"/>
<dbReference type="EMBL" id="QAOT01000004">
    <property type="protein sequence ID" value="PTR19641.1"/>
    <property type="molecule type" value="Genomic_DNA"/>
</dbReference>
<comment type="caution">
    <text evidence="2">The sequence shown here is derived from an EMBL/GenBank/DDBJ whole genome shotgun (WGS) entry which is preliminary data.</text>
</comment>
<dbReference type="CDD" id="cd08946">
    <property type="entry name" value="SDR_e"/>
    <property type="match status" value="1"/>
</dbReference>
<accession>A0A2T5KB54</accession>
<protein>
    <submittedName>
        <fullName evidence="2">Nucleoside-diphosphate-sugar epimerase</fullName>
    </submittedName>
</protein>
<dbReference type="Gene3D" id="3.40.50.720">
    <property type="entry name" value="NAD(P)-binding Rossmann-like Domain"/>
    <property type="match status" value="1"/>
</dbReference>
<evidence type="ECO:0000313" key="2">
    <source>
        <dbReference type="EMBL" id="PTR19641.1"/>
    </source>
</evidence>
<sequence>MRLALTGAGGIVGRFIAEAARAAGHDLVLLSRRPTGSPDEHRPYDLLGPPPPLGDVEALVHCAFQHVPGRYRGGEGADPAGFRRANLDGSLRLFEAMRGRRIVFLSSRAVFDGYPPGTLLTEGMPTCPDSLYGQVKAEAETALVAAGGASLRATGVYGPAPDHKWRSLFDDFRAGRPIPPRAATEIHGSDLAAAVLLLLQREETGAFHASDLLLDRHDLLAEVARLTGLSRPLPPRADASQVSPLDCRRLSALGWRPGGRELLLRTLPLMI</sequence>
<dbReference type="SUPFAM" id="SSF51735">
    <property type="entry name" value="NAD(P)-binding Rossmann-fold domains"/>
    <property type="match status" value="1"/>
</dbReference>
<gene>
    <name evidence="2" type="ORF">C8J28_104125</name>
</gene>
<evidence type="ECO:0000313" key="3">
    <source>
        <dbReference type="Proteomes" id="UP000244060"/>
    </source>
</evidence>